<dbReference type="RefSeq" id="WP_010757236.1">
    <property type="nucleotide sequence ID" value="NZ_ASWD01000001.1"/>
</dbReference>
<reference evidence="1 2" key="1">
    <citation type="submission" date="2013-02" db="EMBL/GenBank/DDBJ databases">
        <title>The Genome Sequence of Enterococcus pallens BAA-351.</title>
        <authorList>
            <consortium name="The Broad Institute Genome Sequencing Platform"/>
            <consortium name="The Broad Institute Genome Sequencing Center for Infectious Disease"/>
            <person name="Earl A.M."/>
            <person name="Gilmore M.S."/>
            <person name="Lebreton F."/>
            <person name="Walker B."/>
            <person name="Young S.K."/>
            <person name="Zeng Q."/>
            <person name="Gargeya S."/>
            <person name="Fitzgerald M."/>
            <person name="Haas B."/>
            <person name="Abouelleil A."/>
            <person name="Alvarado L."/>
            <person name="Arachchi H.M."/>
            <person name="Berlin A.M."/>
            <person name="Chapman S.B."/>
            <person name="Dewar J."/>
            <person name="Goldberg J."/>
            <person name="Griggs A."/>
            <person name="Gujja S."/>
            <person name="Hansen M."/>
            <person name="Howarth C."/>
            <person name="Imamovic A."/>
            <person name="Larimer J."/>
            <person name="McCowan C."/>
            <person name="Murphy C."/>
            <person name="Neiman D."/>
            <person name="Pearson M."/>
            <person name="Priest M."/>
            <person name="Roberts A."/>
            <person name="Saif S."/>
            <person name="Shea T."/>
            <person name="Sisk P."/>
            <person name="Sykes S."/>
            <person name="Wortman J."/>
            <person name="Nusbaum C."/>
            <person name="Birren B."/>
        </authorList>
    </citation>
    <scope>NUCLEOTIDE SEQUENCE [LARGE SCALE GENOMIC DNA]</scope>
    <source>
        <strain evidence="1 2">ATCC BAA-351</strain>
    </source>
</reference>
<dbReference type="AlphaFoldDB" id="R2SGV1"/>
<evidence type="ECO:0000313" key="2">
    <source>
        <dbReference type="Proteomes" id="UP000013782"/>
    </source>
</evidence>
<sequence length="160" mass="17748">MVLSLAEFIEKETGQKASPAKLAKTTGLAVSTVNEALKKEATKSSFGTIVLLLNALNISVEKVAQLYSGKQMTPEKAERIFLAKTDLSRLTIMGTQFSTPENFWQARDTLVDSIYEGLYPDETDLVMLKDRIENKKTSDQLIAELYDEVPKKAEDNGKLS</sequence>
<dbReference type="OrthoDB" id="678210at2"/>
<gene>
    <name evidence="1" type="ORF">UAU_02245</name>
</gene>
<dbReference type="EMBL" id="AJAQ01000015">
    <property type="protein sequence ID" value="EOH94510.1"/>
    <property type="molecule type" value="Genomic_DNA"/>
</dbReference>
<dbReference type="Proteomes" id="UP000013782">
    <property type="component" value="Unassembled WGS sequence"/>
</dbReference>
<comment type="caution">
    <text evidence="1">The sequence shown here is derived from an EMBL/GenBank/DDBJ whole genome shotgun (WGS) entry which is preliminary data.</text>
</comment>
<protein>
    <submittedName>
        <fullName evidence="1">Uncharacterized protein</fullName>
    </submittedName>
</protein>
<dbReference type="HOGENOM" id="CLU_1738228_0_0_9"/>
<dbReference type="STRING" id="160454.RV10_GL003129"/>
<proteinExistence type="predicted"/>
<dbReference type="PATRIC" id="fig|1158607.3.peg.2217"/>
<keyword evidence="2" id="KW-1185">Reference proteome</keyword>
<accession>R2SGV1</accession>
<organism evidence="1 2">
    <name type="scientific">Enterococcus pallens ATCC BAA-351</name>
    <dbReference type="NCBI Taxonomy" id="1158607"/>
    <lineage>
        <taxon>Bacteria</taxon>
        <taxon>Bacillati</taxon>
        <taxon>Bacillota</taxon>
        <taxon>Bacilli</taxon>
        <taxon>Lactobacillales</taxon>
        <taxon>Enterococcaceae</taxon>
        <taxon>Enterococcus</taxon>
    </lineage>
</organism>
<name>R2SGV1_9ENTE</name>
<evidence type="ECO:0000313" key="1">
    <source>
        <dbReference type="EMBL" id="EOH94510.1"/>
    </source>
</evidence>